<accession>A0A9D6V5Y2</accession>
<dbReference type="CDD" id="cd00009">
    <property type="entry name" value="AAA"/>
    <property type="match status" value="1"/>
</dbReference>
<name>A0A9D6V5Y2_9BACT</name>
<dbReference type="InterPro" id="IPR027417">
    <property type="entry name" value="P-loop_NTPase"/>
</dbReference>
<keyword evidence="2" id="KW-0067">ATP-binding</keyword>
<dbReference type="Gene3D" id="3.40.50.300">
    <property type="entry name" value="P-loop containing nucleotide triphosphate hydrolases"/>
    <property type="match status" value="1"/>
</dbReference>
<evidence type="ECO:0000313" key="2">
    <source>
        <dbReference type="EMBL" id="MBI5249697.1"/>
    </source>
</evidence>
<reference evidence="2" key="1">
    <citation type="submission" date="2020-07" db="EMBL/GenBank/DDBJ databases">
        <title>Huge and variable diversity of episymbiotic CPR bacteria and DPANN archaea in groundwater ecosystems.</title>
        <authorList>
            <person name="He C.Y."/>
            <person name="Keren R."/>
            <person name="Whittaker M."/>
            <person name="Farag I.F."/>
            <person name="Doudna J."/>
            <person name="Cate J.H.D."/>
            <person name="Banfield J.F."/>
        </authorList>
    </citation>
    <scope>NUCLEOTIDE SEQUENCE</scope>
    <source>
        <strain evidence="2">NC_groundwater_1664_Pr3_B-0.1um_52_9</strain>
    </source>
</reference>
<gene>
    <name evidence="2" type="ORF">HY912_09395</name>
</gene>
<evidence type="ECO:0000313" key="3">
    <source>
        <dbReference type="Proteomes" id="UP000807825"/>
    </source>
</evidence>
<dbReference type="SMART" id="SM00382">
    <property type="entry name" value="AAA"/>
    <property type="match status" value="1"/>
</dbReference>
<dbReference type="AlphaFoldDB" id="A0A9D6V5Y2"/>
<dbReference type="InterPro" id="IPR000523">
    <property type="entry name" value="Mg_chelatse_chII-like_cat_dom"/>
</dbReference>
<feature type="non-terminal residue" evidence="2">
    <location>
        <position position="261"/>
    </location>
</feature>
<dbReference type="Proteomes" id="UP000807825">
    <property type="component" value="Unassembled WGS sequence"/>
</dbReference>
<evidence type="ECO:0000259" key="1">
    <source>
        <dbReference type="SMART" id="SM00382"/>
    </source>
</evidence>
<dbReference type="PANTHER" id="PTHR32039">
    <property type="entry name" value="MAGNESIUM-CHELATASE SUBUNIT CHLI"/>
    <property type="match status" value="1"/>
</dbReference>
<dbReference type="PANTHER" id="PTHR32039:SF9">
    <property type="entry name" value="MAGNESIUM-CHELATASE SUBUNIT CHLI-2, CHLOROPLASTIC"/>
    <property type="match status" value="1"/>
</dbReference>
<dbReference type="InterPro" id="IPR003593">
    <property type="entry name" value="AAA+_ATPase"/>
</dbReference>
<keyword evidence="2" id="KW-0547">Nucleotide-binding</keyword>
<dbReference type="GO" id="GO:0005524">
    <property type="term" value="F:ATP binding"/>
    <property type="evidence" value="ECO:0007669"/>
    <property type="project" value="UniProtKB-KW"/>
</dbReference>
<protein>
    <submittedName>
        <fullName evidence="2">ATP-binding protein</fullName>
    </submittedName>
</protein>
<proteinExistence type="predicted"/>
<dbReference type="InterPro" id="IPR045006">
    <property type="entry name" value="CHLI-like"/>
</dbReference>
<sequence>MYPFSAIVGQHSMKLALVLNAINPSAGGLLIRGEKGTAKSTAVRSLASILPEIEVVAGCPYSCDPGDLGTLCHECRNNGTVSRRRRVRVVDLPLNSTEEMVVGGLDFSASISKGLRVFQPGLMARANRGILYIDEVNLLSDHLVDVILGVSASGENAVQREGISHRHASSFILVGTMNPEEGELRPQLLDRFGLFVNVRGEQDVSSRVEVLHRRHEFDRLPGAFRSRFEDEDRLLAERIRRAREMLPEIEFPNNLDAFIAD</sequence>
<dbReference type="SUPFAM" id="SSF52540">
    <property type="entry name" value="P-loop containing nucleoside triphosphate hydrolases"/>
    <property type="match status" value="1"/>
</dbReference>
<comment type="caution">
    <text evidence="2">The sequence shown here is derived from an EMBL/GenBank/DDBJ whole genome shotgun (WGS) entry which is preliminary data.</text>
</comment>
<organism evidence="2 3">
    <name type="scientific">Desulfomonile tiedjei</name>
    <dbReference type="NCBI Taxonomy" id="2358"/>
    <lineage>
        <taxon>Bacteria</taxon>
        <taxon>Pseudomonadati</taxon>
        <taxon>Thermodesulfobacteriota</taxon>
        <taxon>Desulfomonilia</taxon>
        <taxon>Desulfomonilales</taxon>
        <taxon>Desulfomonilaceae</taxon>
        <taxon>Desulfomonile</taxon>
    </lineage>
</organism>
<dbReference type="EMBL" id="JACRDE010000254">
    <property type="protein sequence ID" value="MBI5249697.1"/>
    <property type="molecule type" value="Genomic_DNA"/>
</dbReference>
<dbReference type="Pfam" id="PF01078">
    <property type="entry name" value="Mg_chelatase"/>
    <property type="match status" value="1"/>
</dbReference>
<feature type="domain" description="AAA+ ATPase" evidence="1">
    <location>
        <begin position="25"/>
        <end position="199"/>
    </location>
</feature>